<keyword evidence="2" id="KW-0732">Signal</keyword>
<sequence>MTVDGRAPAGNTRREWLRRGAAAVAGVSLLAGCAATGEDADSEGLSSDGAEPTSTGGWTASLAPAGEVRGESVPRSIAVYDLLHADMAVAYGAADAVNSLGFDAAVDGATLAAYYERLDGVDVDWDGLTQLNDGTDGVQVDAELLYELDSDLHLIDPALVTSFEGWERTDVETIETDVAPWIGNYYGRTRGDPPGSWADDYEYYTLWEVAERVAPVFDAEDRFGALASVRHELVSTIEAELPPPAERPTVAMAFLMDGTFYPTAIDAPGYASAHVRPFGVTDALADDAGDIGSGYGYEAMLEFDPDVLLVPYGLASYYSVPEIRETLAAHPVGREITAVDEGRVYPSGVPMQGPIVTLFQTEMTAKQLFPDRFGTWPDYDGGPYPEIPEGEWLFDRDRVAEVVRTDG</sequence>
<dbReference type="Proteomes" id="UP000199215">
    <property type="component" value="Unassembled WGS sequence"/>
</dbReference>
<evidence type="ECO:0000256" key="2">
    <source>
        <dbReference type="ARBA" id="ARBA00022729"/>
    </source>
</evidence>
<reference evidence="4 5" key="1">
    <citation type="submission" date="2016-10" db="EMBL/GenBank/DDBJ databases">
        <authorList>
            <person name="de Groot N.N."/>
        </authorList>
    </citation>
    <scope>NUCLEOTIDE SEQUENCE [LARGE SCALE GENOMIC DNA]</scope>
    <source>
        <strain evidence="4 5">IBRC-M10418</strain>
    </source>
</reference>
<dbReference type="PROSITE" id="PS51318">
    <property type="entry name" value="TAT"/>
    <property type="match status" value="1"/>
</dbReference>
<evidence type="ECO:0000313" key="5">
    <source>
        <dbReference type="Proteomes" id="UP000199215"/>
    </source>
</evidence>
<dbReference type="PROSITE" id="PS51257">
    <property type="entry name" value="PROKAR_LIPOPROTEIN"/>
    <property type="match status" value="1"/>
</dbReference>
<evidence type="ECO:0000256" key="1">
    <source>
        <dbReference type="ARBA" id="ARBA00022448"/>
    </source>
</evidence>
<dbReference type="Gene3D" id="3.40.50.1980">
    <property type="entry name" value="Nitrogenase molybdenum iron protein domain"/>
    <property type="match status" value="1"/>
</dbReference>
<dbReference type="InterPro" id="IPR006311">
    <property type="entry name" value="TAT_signal"/>
</dbReference>
<dbReference type="PANTHER" id="PTHR30532:SF1">
    <property type="entry name" value="IRON(3+)-HYDROXAMATE-BINDING PROTEIN FHUD"/>
    <property type="match status" value="1"/>
</dbReference>
<feature type="region of interest" description="Disordered" evidence="3">
    <location>
        <begin position="40"/>
        <end position="65"/>
    </location>
</feature>
<dbReference type="RefSeq" id="WP_092814784.1">
    <property type="nucleotide sequence ID" value="NZ_FNWU01000001.1"/>
</dbReference>
<protein>
    <submittedName>
        <fullName evidence="4">ABC-type Fe3+-hydroxamate transport system, substrate-binding protein</fullName>
    </submittedName>
</protein>
<accession>A0A1H6I0X0</accession>
<keyword evidence="5" id="KW-1185">Reference proteome</keyword>
<dbReference type="SUPFAM" id="SSF53807">
    <property type="entry name" value="Helical backbone' metal receptor"/>
    <property type="match status" value="1"/>
</dbReference>
<name>A0A1H6I0X0_9EURY</name>
<dbReference type="AlphaFoldDB" id="A0A1H6I0X0"/>
<dbReference type="PANTHER" id="PTHR30532">
    <property type="entry name" value="IRON III DICITRATE-BINDING PERIPLASMIC PROTEIN"/>
    <property type="match status" value="1"/>
</dbReference>
<proteinExistence type="predicted"/>
<organism evidence="4 5">
    <name type="scientific">Halopenitus malekzadehii</name>
    <dbReference type="NCBI Taxonomy" id="1267564"/>
    <lineage>
        <taxon>Archaea</taxon>
        <taxon>Methanobacteriati</taxon>
        <taxon>Methanobacteriota</taxon>
        <taxon>Stenosarchaea group</taxon>
        <taxon>Halobacteria</taxon>
        <taxon>Halobacteriales</taxon>
        <taxon>Haloferacaceae</taxon>
        <taxon>Halopenitus</taxon>
    </lineage>
</organism>
<evidence type="ECO:0000256" key="3">
    <source>
        <dbReference type="SAM" id="MobiDB-lite"/>
    </source>
</evidence>
<dbReference type="OrthoDB" id="304381at2157"/>
<dbReference type="InterPro" id="IPR051313">
    <property type="entry name" value="Bact_iron-sidero_bind"/>
</dbReference>
<keyword evidence="1" id="KW-0813">Transport</keyword>
<gene>
    <name evidence="4" type="ORF">SAMN05192561_101889</name>
</gene>
<evidence type="ECO:0000313" key="4">
    <source>
        <dbReference type="EMBL" id="SEH42326.1"/>
    </source>
</evidence>
<dbReference type="STRING" id="1267564.SAMN05192561_101889"/>
<dbReference type="EMBL" id="FNWU01000001">
    <property type="protein sequence ID" value="SEH42326.1"/>
    <property type="molecule type" value="Genomic_DNA"/>
</dbReference>